<dbReference type="PROSITE" id="PS01036">
    <property type="entry name" value="HSP70_3"/>
    <property type="match status" value="1"/>
</dbReference>
<protein>
    <submittedName>
        <fullName evidence="7">Hsp70 family protein</fullName>
    </submittedName>
</protein>
<evidence type="ECO:0000256" key="6">
    <source>
        <dbReference type="SAM" id="MobiDB-lite"/>
    </source>
</evidence>
<dbReference type="Proteomes" id="UP000663792">
    <property type="component" value="Unassembled WGS sequence"/>
</dbReference>
<evidence type="ECO:0000256" key="5">
    <source>
        <dbReference type="ARBA" id="ARBA00023186"/>
    </source>
</evidence>
<dbReference type="Gene3D" id="3.90.640.10">
    <property type="entry name" value="Actin, Chain A, domain 4"/>
    <property type="match status" value="1"/>
</dbReference>
<dbReference type="PRINTS" id="PR00301">
    <property type="entry name" value="HEATSHOCK70"/>
</dbReference>
<dbReference type="RefSeq" id="WP_205261598.1">
    <property type="nucleotide sequence ID" value="NZ_JAERWK010000020.1"/>
</dbReference>
<evidence type="ECO:0000256" key="3">
    <source>
        <dbReference type="ARBA" id="ARBA00022840"/>
    </source>
</evidence>
<dbReference type="InterPro" id="IPR043129">
    <property type="entry name" value="ATPase_NBD"/>
</dbReference>
<dbReference type="GO" id="GO:0140662">
    <property type="term" value="F:ATP-dependent protein folding chaperone"/>
    <property type="evidence" value="ECO:0007669"/>
    <property type="project" value="InterPro"/>
</dbReference>
<evidence type="ECO:0000313" key="8">
    <source>
        <dbReference type="Proteomes" id="UP000663792"/>
    </source>
</evidence>
<dbReference type="Pfam" id="PF00012">
    <property type="entry name" value="HSP70"/>
    <property type="match status" value="1"/>
</dbReference>
<evidence type="ECO:0000256" key="1">
    <source>
        <dbReference type="ARBA" id="ARBA00007381"/>
    </source>
</evidence>
<keyword evidence="8" id="KW-1185">Reference proteome</keyword>
<comment type="similarity">
    <text evidence="1">Belongs to the heat shock protein 70 family.</text>
</comment>
<keyword evidence="5" id="KW-0143">Chaperone</keyword>
<dbReference type="InterPro" id="IPR013126">
    <property type="entry name" value="Hsp_70_fam"/>
</dbReference>
<keyword evidence="4" id="KW-0346">Stress response</keyword>
<name>A0A938YF08_9ACTN</name>
<accession>A0A938YF08</accession>
<dbReference type="GO" id="GO:0005524">
    <property type="term" value="F:ATP binding"/>
    <property type="evidence" value="ECO:0007669"/>
    <property type="project" value="UniProtKB-KW"/>
</dbReference>
<keyword evidence="2" id="KW-0547">Nucleotide-binding</keyword>
<organism evidence="7 8">
    <name type="scientific">Nakamurella leprariae</name>
    <dbReference type="NCBI Taxonomy" id="2803911"/>
    <lineage>
        <taxon>Bacteria</taxon>
        <taxon>Bacillati</taxon>
        <taxon>Actinomycetota</taxon>
        <taxon>Actinomycetes</taxon>
        <taxon>Nakamurellales</taxon>
        <taxon>Nakamurellaceae</taxon>
        <taxon>Nakamurella</taxon>
    </lineage>
</organism>
<dbReference type="SUPFAM" id="SSF53067">
    <property type="entry name" value="Actin-like ATPase domain"/>
    <property type="match status" value="2"/>
</dbReference>
<proteinExistence type="inferred from homology"/>
<dbReference type="PANTHER" id="PTHR42749:SF1">
    <property type="entry name" value="CELL SHAPE-DETERMINING PROTEIN MREB"/>
    <property type="match status" value="1"/>
</dbReference>
<dbReference type="PANTHER" id="PTHR42749">
    <property type="entry name" value="CELL SHAPE-DETERMINING PROTEIN MREB"/>
    <property type="match status" value="1"/>
</dbReference>
<keyword evidence="3" id="KW-0067">ATP-binding</keyword>
<gene>
    <name evidence="7" type="ORF">JL106_15305</name>
</gene>
<dbReference type="InterPro" id="IPR018181">
    <property type="entry name" value="Heat_shock_70_CS"/>
</dbReference>
<evidence type="ECO:0000256" key="4">
    <source>
        <dbReference type="ARBA" id="ARBA00023016"/>
    </source>
</evidence>
<sequence length="755" mass="79845">MTDSTDSVLAIDFGTTATAAAVAWQGQVRPLSFGQHNWLSSAVFRRADDGTLVVGTEADRRAAIDPLAYEPTPKRLIGQGAVELGGARVSDVDLVAAVLSTVAAEADRQCLGIVAGPVVLTHPARWAADRRAVLAAAATRAGLSSPHLVPEPVAAAAHHGALGVADRFRAGEHSSRPAVYCVYDLGGGTFDVAVVTDEDGTVELAGPPGGVDPLGGVDFDRLLFDHVGRRLAERDPDGWSRLADPTDHRQRADRRALLAEVRAAKEHLSVTQSAAVFAPGIDPAAAEIMLTRVELEALLAPSLDRTVEAVEDTLRAARLEPAELTALVLTGGSSRIPAVADLLWRRLGVAPMTQDDPKLVVALGAVTAHRAGLFGVPSPRAQTPARPVPRPRDFSAGAPAPIRRDAVTQSTDAELSPAAARLLTAQPALAAALASHPDGVGQIDDEALLVALLTAPGLVEQVTADPGTIGRLRTRQFVQYREGGPGDGPLPPTPVRVLFADRPDWLAVHAEPTAGGQIHDAGASWWALRAVRTLNSATAAERTGLLADPRWRSWVATDLPDWLYSDDASTIVSLDTPLPPAPVEPWARVVHRPPDGPSPEQRRILQLLAPVYAPVPEGGIAAAGRTLPVDAIVEALGRPSAKRWVQLVLPDTWCPTDCLLYPAGPDRPPAMIIPIVIGTGWSGFPTVITPDVVQSIQAKLPFRLSNRVEDMGRRVVVRTTVRPGATCPPSAAQFDLRTKQADELAGQLRRLFSRG</sequence>
<dbReference type="Gene3D" id="3.30.420.40">
    <property type="match status" value="2"/>
</dbReference>
<reference evidence="7" key="1">
    <citation type="submission" date="2021-01" db="EMBL/GenBank/DDBJ databases">
        <title>YIM 132084 draft genome.</title>
        <authorList>
            <person name="An D."/>
        </authorList>
    </citation>
    <scope>NUCLEOTIDE SEQUENCE</scope>
    <source>
        <strain evidence="7">YIM 132084</strain>
    </source>
</reference>
<dbReference type="AlphaFoldDB" id="A0A938YF08"/>
<comment type="caution">
    <text evidence="7">The sequence shown here is derived from an EMBL/GenBank/DDBJ whole genome shotgun (WGS) entry which is preliminary data.</text>
</comment>
<evidence type="ECO:0000313" key="7">
    <source>
        <dbReference type="EMBL" id="MBM9468649.1"/>
    </source>
</evidence>
<dbReference type="EMBL" id="JAERWK010000020">
    <property type="protein sequence ID" value="MBM9468649.1"/>
    <property type="molecule type" value="Genomic_DNA"/>
</dbReference>
<evidence type="ECO:0000256" key="2">
    <source>
        <dbReference type="ARBA" id="ARBA00022741"/>
    </source>
</evidence>
<feature type="region of interest" description="Disordered" evidence="6">
    <location>
        <begin position="375"/>
        <end position="399"/>
    </location>
</feature>